<dbReference type="PROSITE" id="PS51462">
    <property type="entry name" value="NUDIX"/>
    <property type="match status" value="1"/>
</dbReference>
<keyword evidence="2" id="KW-1185">Reference proteome</keyword>
<evidence type="ECO:0000313" key="1">
    <source>
        <dbReference type="EMBL" id="KZM27812.1"/>
    </source>
</evidence>
<evidence type="ECO:0000313" key="2">
    <source>
        <dbReference type="Proteomes" id="UP000076837"/>
    </source>
</evidence>
<dbReference type="AlphaFoldDB" id="A0A163LHU9"/>
<dbReference type="InterPro" id="IPR000086">
    <property type="entry name" value="NUDIX_hydrolase_dom"/>
</dbReference>
<name>A0A163LHU9_DIDRA</name>
<protein>
    <submittedName>
        <fullName evidence="1">Hydrolase</fullName>
    </submittedName>
</protein>
<sequence>MSASIRPFDYAASLQKHAIPEGEYLSQHQDVHIICTGAVVFNDEGKILLVQRAKDEKAFPDAWEIPGGKMDGTDETILHAAARELKEETGLTATRVVRQVAQFTFSDGWGDRPTKTWLKLIFQFEVEDAEAVVLDPIEHQSYLWACEEEVVKDLVAERSTPLRYISQQNKDVKLEAFKLQREAAAA</sequence>
<dbReference type="Pfam" id="PF00293">
    <property type="entry name" value="NUDIX"/>
    <property type="match status" value="1"/>
</dbReference>
<dbReference type="Proteomes" id="UP000076837">
    <property type="component" value="Unassembled WGS sequence"/>
</dbReference>
<dbReference type="GO" id="GO:0016787">
    <property type="term" value="F:hydrolase activity"/>
    <property type="evidence" value="ECO:0007669"/>
    <property type="project" value="UniProtKB-KW"/>
</dbReference>
<dbReference type="InterPro" id="IPR015797">
    <property type="entry name" value="NUDIX_hydrolase-like_dom_sf"/>
</dbReference>
<reference evidence="1 2" key="1">
    <citation type="journal article" date="2016" name="Sci. Rep.">
        <title>Draft genome sequencing and secretome analysis of fungal phytopathogen Ascochyta rabiei provides insight into the necrotrophic effector repertoire.</title>
        <authorList>
            <person name="Verma S."/>
            <person name="Gazara R.K."/>
            <person name="Nizam S."/>
            <person name="Parween S."/>
            <person name="Chattopadhyay D."/>
            <person name="Verma P.K."/>
        </authorList>
    </citation>
    <scope>NUCLEOTIDE SEQUENCE [LARGE SCALE GENOMIC DNA]</scope>
    <source>
        <strain evidence="1 2">ArDII</strain>
    </source>
</reference>
<organism evidence="1 2">
    <name type="scientific">Didymella rabiei</name>
    <name type="common">Chickpea ascochyta blight fungus</name>
    <name type="synonym">Mycosphaerella rabiei</name>
    <dbReference type="NCBI Taxonomy" id="5454"/>
    <lineage>
        <taxon>Eukaryota</taxon>
        <taxon>Fungi</taxon>
        <taxon>Dikarya</taxon>
        <taxon>Ascomycota</taxon>
        <taxon>Pezizomycotina</taxon>
        <taxon>Dothideomycetes</taxon>
        <taxon>Pleosporomycetidae</taxon>
        <taxon>Pleosporales</taxon>
        <taxon>Pleosporineae</taxon>
        <taxon>Didymellaceae</taxon>
        <taxon>Ascochyta</taxon>
    </lineage>
</organism>
<dbReference type="SUPFAM" id="SSF55811">
    <property type="entry name" value="Nudix"/>
    <property type="match status" value="1"/>
</dbReference>
<comment type="caution">
    <text evidence="1">The sequence shown here is derived from an EMBL/GenBank/DDBJ whole genome shotgun (WGS) entry which is preliminary data.</text>
</comment>
<gene>
    <name evidence="1" type="ORF">ST47_g1029</name>
</gene>
<proteinExistence type="predicted"/>
<dbReference type="STRING" id="5454.A0A163LHU9"/>
<accession>A0A163LHU9</accession>
<dbReference type="EMBL" id="JYNV01000053">
    <property type="protein sequence ID" value="KZM27812.1"/>
    <property type="molecule type" value="Genomic_DNA"/>
</dbReference>
<dbReference type="PANTHER" id="PTHR43736">
    <property type="entry name" value="ADP-RIBOSE PYROPHOSPHATASE"/>
    <property type="match status" value="1"/>
</dbReference>
<dbReference type="Gene3D" id="3.90.79.10">
    <property type="entry name" value="Nucleoside Triphosphate Pyrophosphohydrolase"/>
    <property type="match status" value="1"/>
</dbReference>
<dbReference type="CDD" id="cd02883">
    <property type="entry name" value="NUDIX_Hydrolase"/>
    <property type="match status" value="1"/>
</dbReference>
<keyword evidence="1" id="KW-0378">Hydrolase</keyword>
<dbReference type="PANTHER" id="PTHR43736:SF1">
    <property type="entry name" value="DIHYDRONEOPTERIN TRIPHOSPHATE DIPHOSPHATASE"/>
    <property type="match status" value="1"/>
</dbReference>
<dbReference type="OrthoDB" id="276276at2759"/>